<reference evidence="2 3" key="1">
    <citation type="journal article" date="2016" name="Mol. Biol. Evol.">
        <title>Comparative Genomics of Early-Diverging Mushroom-Forming Fungi Provides Insights into the Origins of Lignocellulose Decay Capabilities.</title>
        <authorList>
            <person name="Nagy L.G."/>
            <person name="Riley R."/>
            <person name="Tritt A."/>
            <person name="Adam C."/>
            <person name="Daum C."/>
            <person name="Floudas D."/>
            <person name="Sun H."/>
            <person name="Yadav J.S."/>
            <person name="Pangilinan J."/>
            <person name="Larsson K.H."/>
            <person name="Matsuura K."/>
            <person name="Barry K."/>
            <person name="Labutti K."/>
            <person name="Kuo R."/>
            <person name="Ohm R.A."/>
            <person name="Bhattacharya S.S."/>
            <person name="Shirouzu T."/>
            <person name="Yoshinaga Y."/>
            <person name="Martin F.M."/>
            <person name="Grigoriev I.V."/>
            <person name="Hibbett D.S."/>
        </authorList>
    </citation>
    <scope>NUCLEOTIDE SEQUENCE [LARGE SCALE GENOMIC DNA]</scope>
    <source>
        <strain evidence="2 3">HHB12029</strain>
    </source>
</reference>
<dbReference type="EMBL" id="KV425957">
    <property type="protein sequence ID" value="KZV95433.1"/>
    <property type="molecule type" value="Genomic_DNA"/>
</dbReference>
<gene>
    <name evidence="2" type="ORF">EXIGLDRAFT_834345</name>
</gene>
<organism evidence="2 3">
    <name type="scientific">Exidia glandulosa HHB12029</name>
    <dbReference type="NCBI Taxonomy" id="1314781"/>
    <lineage>
        <taxon>Eukaryota</taxon>
        <taxon>Fungi</taxon>
        <taxon>Dikarya</taxon>
        <taxon>Basidiomycota</taxon>
        <taxon>Agaricomycotina</taxon>
        <taxon>Agaricomycetes</taxon>
        <taxon>Auriculariales</taxon>
        <taxon>Exidiaceae</taxon>
        <taxon>Exidia</taxon>
    </lineage>
</organism>
<feature type="domain" description="Protein CPL1-like" evidence="1">
    <location>
        <begin position="167"/>
        <end position="234"/>
    </location>
</feature>
<evidence type="ECO:0000259" key="1">
    <source>
        <dbReference type="Pfam" id="PF21671"/>
    </source>
</evidence>
<evidence type="ECO:0000313" key="3">
    <source>
        <dbReference type="Proteomes" id="UP000077266"/>
    </source>
</evidence>
<accession>A0A165JWH0</accession>
<dbReference type="InParanoid" id="A0A165JWH0"/>
<dbReference type="OrthoDB" id="439917at2759"/>
<dbReference type="InterPro" id="IPR048661">
    <property type="entry name" value="CPL1-like"/>
</dbReference>
<dbReference type="Proteomes" id="UP000077266">
    <property type="component" value="Unassembled WGS sequence"/>
</dbReference>
<keyword evidence="3" id="KW-1185">Reference proteome</keyword>
<protein>
    <recommendedName>
        <fullName evidence="1">Protein CPL1-like domain-containing protein</fullName>
    </recommendedName>
</protein>
<name>A0A165JWH0_EXIGL</name>
<dbReference type="Pfam" id="PF21671">
    <property type="entry name" value="CPL1-like"/>
    <property type="match status" value="1"/>
</dbReference>
<dbReference type="AlphaFoldDB" id="A0A165JWH0"/>
<sequence length="373" mass="40815">MRDGRSWTQDGDCAYGRERRLRDWIDWRVSDNSNFALEAQGAGTYLEFEPVSCQNRLGRRNSLGSGKHALCTVDLDVVRPSTLTYPTTSTSAYKRWQPRQYPIARARWGRFREWIGLRATRTRPSFLGATQATTLDAATIAIPRSGIFKCASPPLARRIPSCARCDWERLDVREDVESCGRRTLLSSTLAGEHHPSGVDCAAAEGVLDVAYLLGRCAVSRGGKKFKLYVDGKTCGKISSITTAAVDVPRVSNWKHHRLSTYADSDGEALVASSTALSTLQVVGAAVHNSLKVTDTTPSLLSRVATHQPVHAFLSTSLCSEQMPSVRVVASLTFKTLALTCGAMYIEDPSRINTQTELAARHFVQTSVINGCCG</sequence>
<evidence type="ECO:0000313" key="2">
    <source>
        <dbReference type="EMBL" id="KZV95433.1"/>
    </source>
</evidence>
<proteinExistence type="predicted"/>